<dbReference type="InterPro" id="IPR036047">
    <property type="entry name" value="F-box-like_dom_sf"/>
</dbReference>
<organism evidence="1 2">
    <name type="scientific">Panaeolus cyanescens</name>
    <dbReference type="NCBI Taxonomy" id="181874"/>
    <lineage>
        <taxon>Eukaryota</taxon>
        <taxon>Fungi</taxon>
        <taxon>Dikarya</taxon>
        <taxon>Basidiomycota</taxon>
        <taxon>Agaricomycotina</taxon>
        <taxon>Agaricomycetes</taxon>
        <taxon>Agaricomycetidae</taxon>
        <taxon>Agaricales</taxon>
        <taxon>Agaricineae</taxon>
        <taxon>Galeropsidaceae</taxon>
        <taxon>Panaeolus</taxon>
    </lineage>
</organism>
<protein>
    <submittedName>
        <fullName evidence="1">Uncharacterized protein</fullName>
    </submittedName>
</protein>
<proteinExistence type="predicted"/>
<sequence length="479" mass="54975">MSSTLSLPTIETYDETRSLPLNDIVPSDIWQEVFRLVCQNELKSVESTVQRPTKIDFPRSAFNLSHVCRHWHGVITSQPLLWRNLFIHVRVKSPDSLLQTCLSRTGDVGLRIFIVAYKTDEAGLQALQSCFYTLQPVSNRWKYLSLAIGDPARKEFEKVFFSTTTQAGYALTFRSLEFVGVSSAVEEERLTRTEYAFIGRFCEEANLSLGSIRIGGYYRSIYRVPTYKVIKAYPRLQESLTSLSLVRHDFELDRFLVGLSKLSKLEHLGIERCSCYSNDSTDRRITLPHLRSISISDLHHRSLEIIFSSLLLPALEDVTFGPPLHTPGFREMANQSGCKIRRFCMTADRKFYDYLVYFLAAPAFSHLEELTLEADEFESDHVRYLELAPGVFEVTKMGEQVMTPLFPATLKRLTLLGCVSDDGLLGQVAKTRMMDGPLEFFYAEVVNRVSVYHEMDDLIFRELRRSGFDAELRRRALTW</sequence>
<accession>A0A409VKZ5</accession>
<dbReference type="SUPFAM" id="SSF81383">
    <property type="entry name" value="F-box domain"/>
    <property type="match status" value="1"/>
</dbReference>
<dbReference type="OrthoDB" id="2882152at2759"/>
<dbReference type="EMBL" id="NHTK01006031">
    <property type="protein sequence ID" value="PPQ66907.1"/>
    <property type="molecule type" value="Genomic_DNA"/>
</dbReference>
<gene>
    <name evidence="1" type="ORF">CVT24_008522</name>
</gene>
<reference evidence="1 2" key="1">
    <citation type="journal article" date="2018" name="Evol. Lett.">
        <title>Horizontal gene cluster transfer increased hallucinogenic mushroom diversity.</title>
        <authorList>
            <person name="Reynolds H.T."/>
            <person name="Vijayakumar V."/>
            <person name="Gluck-Thaler E."/>
            <person name="Korotkin H.B."/>
            <person name="Matheny P.B."/>
            <person name="Slot J.C."/>
        </authorList>
    </citation>
    <scope>NUCLEOTIDE SEQUENCE [LARGE SCALE GENOMIC DNA]</scope>
    <source>
        <strain evidence="1 2">2629</strain>
    </source>
</reference>
<dbReference type="AlphaFoldDB" id="A0A409VKZ5"/>
<name>A0A409VKZ5_9AGAR</name>
<dbReference type="Proteomes" id="UP000284842">
    <property type="component" value="Unassembled WGS sequence"/>
</dbReference>
<evidence type="ECO:0000313" key="1">
    <source>
        <dbReference type="EMBL" id="PPQ66907.1"/>
    </source>
</evidence>
<dbReference type="InParanoid" id="A0A409VKZ5"/>
<evidence type="ECO:0000313" key="2">
    <source>
        <dbReference type="Proteomes" id="UP000284842"/>
    </source>
</evidence>
<comment type="caution">
    <text evidence="1">The sequence shown here is derived from an EMBL/GenBank/DDBJ whole genome shotgun (WGS) entry which is preliminary data.</text>
</comment>
<keyword evidence="2" id="KW-1185">Reference proteome</keyword>